<dbReference type="PANTHER" id="PTHR31377">
    <property type="entry name" value="AGMATINE DEIMINASE-RELATED"/>
    <property type="match status" value="1"/>
</dbReference>
<evidence type="ECO:0000313" key="3">
    <source>
        <dbReference type="Proteomes" id="UP000287823"/>
    </source>
</evidence>
<comment type="caution">
    <text evidence="2">The sequence shown here is derived from an EMBL/GenBank/DDBJ whole genome shotgun (WGS) entry which is preliminary data.</text>
</comment>
<dbReference type="Pfam" id="PF04371">
    <property type="entry name" value="PAD_porph"/>
    <property type="match status" value="1"/>
</dbReference>
<dbReference type="Gene3D" id="3.75.10.10">
    <property type="entry name" value="L-arginine/glycine Amidinotransferase, Chain A"/>
    <property type="match status" value="1"/>
</dbReference>
<organism evidence="2 3">
    <name type="scientific">Aliidiomarina soli</name>
    <dbReference type="NCBI Taxonomy" id="1928574"/>
    <lineage>
        <taxon>Bacteria</taxon>
        <taxon>Pseudomonadati</taxon>
        <taxon>Pseudomonadota</taxon>
        <taxon>Gammaproteobacteria</taxon>
        <taxon>Alteromonadales</taxon>
        <taxon>Idiomarinaceae</taxon>
        <taxon>Aliidiomarina</taxon>
    </lineage>
</organism>
<protein>
    <recommendedName>
        <fullName evidence="4">Agmatine deiminase</fullName>
    </recommendedName>
</protein>
<dbReference type="GO" id="GO:0047632">
    <property type="term" value="F:agmatine deiminase activity"/>
    <property type="evidence" value="ECO:0007669"/>
    <property type="project" value="TreeGrafter"/>
</dbReference>
<evidence type="ECO:0000313" key="2">
    <source>
        <dbReference type="EMBL" id="RUO33074.1"/>
    </source>
</evidence>
<keyword evidence="3" id="KW-1185">Reference proteome</keyword>
<evidence type="ECO:0000256" key="1">
    <source>
        <dbReference type="ARBA" id="ARBA00022801"/>
    </source>
</evidence>
<name>A0A432WH24_9GAMM</name>
<keyword evidence="1" id="KW-0378">Hydrolase</keyword>
<dbReference type="InterPro" id="IPR007466">
    <property type="entry name" value="Peptidyl-Arg-deiminase_porph"/>
</dbReference>
<dbReference type="Proteomes" id="UP000287823">
    <property type="component" value="Unassembled WGS sequence"/>
</dbReference>
<evidence type="ECO:0008006" key="4">
    <source>
        <dbReference type="Google" id="ProtNLM"/>
    </source>
</evidence>
<proteinExistence type="predicted"/>
<dbReference type="GO" id="GO:0009446">
    <property type="term" value="P:putrescine biosynthetic process"/>
    <property type="evidence" value="ECO:0007669"/>
    <property type="project" value="InterPro"/>
</dbReference>
<dbReference type="EMBL" id="PIPO01000003">
    <property type="protein sequence ID" value="RUO33074.1"/>
    <property type="molecule type" value="Genomic_DNA"/>
</dbReference>
<reference evidence="2 3" key="1">
    <citation type="journal article" date="2011" name="Front. Microbiol.">
        <title>Genomic signatures of strain selection and enhancement in Bacillus atrophaeus var. globigii, a historical biowarfare simulant.</title>
        <authorList>
            <person name="Gibbons H.S."/>
            <person name="Broomall S.M."/>
            <person name="McNew L.A."/>
            <person name="Daligault H."/>
            <person name="Chapman C."/>
            <person name="Bruce D."/>
            <person name="Karavis M."/>
            <person name="Krepps M."/>
            <person name="McGregor P.A."/>
            <person name="Hong C."/>
            <person name="Park K.H."/>
            <person name="Akmal A."/>
            <person name="Feldman A."/>
            <person name="Lin J.S."/>
            <person name="Chang W.E."/>
            <person name="Higgs B.W."/>
            <person name="Demirev P."/>
            <person name="Lindquist J."/>
            <person name="Liem A."/>
            <person name="Fochler E."/>
            <person name="Read T.D."/>
            <person name="Tapia R."/>
            <person name="Johnson S."/>
            <person name="Bishop-Lilly K.A."/>
            <person name="Detter C."/>
            <person name="Han C."/>
            <person name="Sozhamannan S."/>
            <person name="Rosenzweig C.N."/>
            <person name="Skowronski E.W."/>
        </authorList>
    </citation>
    <scope>NUCLEOTIDE SEQUENCE [LARGE SCALE GENOMIC DNA]</scope>
    <source>
        <strain evidence="2 3">Y4G10-17</strain>
    </source>
</reference>
<accession>A0A432WH24</accession>
<dbReference type="SUPFAM" id="SSF55909">
    <property type="entry name" value="Pentein"/>
    <property type="match status" value="1"/>
</dbReference>
<dbReference type="AlphaFoldDB" id="A0A432WH24"/>
<dbReference type="GO" id="GO:0004668">
    <property type="term" value="F:protein-arginine deiminase activity"/>
    <property type="evidence" value="ECO:0007669"/>
    <property type="project" value="InterPro"/>
</dbReference>
<dbReference type="PANTHER" id="PTHR31377:SF0">
    <property type="entry name" value="AGMATINE DEIMINASE-RELATED"/>
    <property type="match status" value="1"/>
</dbReference>
<sequence length="397" mass="43963">MDGRGQVASRTALNHHHAVNQNHRRGSLPPAMDVLLPEWSPRRALILRWPWRTDIWPFQAAAAQQAVVDALCRLQPLLQARSIQLVLQVHSSCSAQAAEQLKTHQLSSIQLDVVDYADIWVRDCAPFYVQQSATCSDPTSLPHEPGRVVSLLTDFNGWGGLDPDFADDLAARDWLCRRYQLDSEILDLVLEGGSLHTNGEGLLLYVASSILEPKRNPTLNQETLHQLFRDKFAARNSIALARGLVCDETGGHADNLLTFLSSRTLAVTLPDDPMHPEYEGCQQTIAYLRQQLSEQQLAVELLPLPMPQLQLSEAEALTIQRRSNTLQRPPGMPLCASYCNGIRLGDIYAMPTFGVPEDALARRLIEQAEPRLTVIELPARALLPGGGGWHCASHAVV</sequence>
<gene>
    <name evidence="2" type="ORF">CWE14_07520</name>
</gene>